<evidence type="ECO:0000313" key="5">
    <source>
        <dbReference type="Proteomes" id="UP001558613"/>
    </source>
</evidence>
<proteinExistence type="predicted"/>
<dbReference type="PANTHER" id="PTHR21063">
    <property type="entry name" value="LFA-3"/>
    <property type="match status" value="1"/>
</dbReference>
<dbReference type="PROSITE" id="PS50835">
    <property type="entry name" value="IG_LIKE"/>
    <property type="match status" value="1"/>
</dbReference>
<dbReference type="InterPro" id="IPR013106">
    <property type="entry name" value="Ig_V-set"/>
</dbReference>
<feature type="region of interest" description="Disordered" evidence="1">
    <location>
        <begin position="417"/>
        <end position="436"/>
    </location>
</feature>
<dbReference type="EMBL" id="JAYMGO010000022">
    <property type="protein sequence ID" value="KAL1252184.1"/>
    <property type="molecule type" value="Genomic_DNA"/>
</dbReference>
<dbReference type="InterPro" id="IPR013783">
    <property type="entry name" value="Ig-like_fold"/>
</dbReference>
<keyword evidence="2" id="KW-0472">Membrane</keyword>
<evidence type="ECO:0000259" key="3">
    <source>
        <dbReference type="PROSITE" id="PS50835"/>
    </source>
</evidence>
<sequence>MALKTRNNKALLIRCISFLAKLPKNNVSRFILFLGCCLLYQGVSGVAADDMSVTEGGSVTLTTAVKANQQDKIRWYHNDIRIAEINGNLSKICTDVQCREGSELFRGRLKLDNQTGSLTIMNIRTTDAGDYLLKISHGHNEPDKRFSVTVHGFFSAGKDGVSVFVMVRDSVTFQTGVETNQQSKIRWYLSDTLIAQINGNHSKICTDVQCKNVTERFRGRLKLDQQTGSLTIMNITNTDAGVYELQISSKKHDEKDTIFSFAVHNVSAAGMKKNGENITLYADALNYPNDVITWSFNGILIAEDQSKVCTDEQCDERFRDRLHLHNETGSLTIMNITNKDTGVYTLQINSNRTIIFRKFTVLDATVCNAGTTSTAAPEASADVIGWVVFVVVGSVLLIAAAIVLICCYHKKHTEETATPNGTAGQHKGDEGNGVEKPLLQSNIPLDVVNMENC</sequence>
<feature type="domain" description="Ig-like" evidence="3">
    <location>
        <begin position="23"/>
        <end position="149"/>
    </location>
</feature>
<dbReference type="InterPro" id="IPR036179">
    <property type="entry name" value="Ig-like_dom_sf"/>
</dbReference>
<accession>A0ABR3LH02</accession>
<dbReference type="InterPro" id="IPR003599">
    <property type="entry name" value="Ig_sub"/>
</dbReference>
<evidence type="ECO:0000256" key="1">
    <source>
        <dbReference type="SAM" id="MobiDB-lite"/>
    </source>
</evidence>
<dbReference type="Pfam" id="PF13927">
    <property type="entry name" value="Ig_3"/>
    <property type="match status" value="1"/>
</dbReference>
<dbReference type="SUPFAM" id="SSF48726">
    <property type="entry name" value="Immunoglobulin"/>
    <property type="match status" value="3"/>
</dbReference>
<protein>
    <recommendedName>
        <fullName evidence="3">Ig-like domain-containing protein</fullName>
    </recommendedName>
</protein>
<comment type="caution">
    <text evidence="4">The sequence shown here is derived from an EMBL/GenBank/DDBJ whole genome shotgun (WGS) entry which is preliminary data.</text>
</comment>
<evidence type="ECO:0000256" key="2">
    <source>
        <dbReference type="SAM" id="Phobius"/>
    </source>
</evidence>
<dbReference type="SMART" id="SM00409">
    <property type="entry name" value="IG"/>
    <property type="match status" value="3"/>
</dbReference>
<keyword evidence="2" id="KW-1133">Transmembrane helix</keyword>
<dbReference type="Gene3D" id="2.60.40.10">
    <property type="entry name" value="Immunoglobulins"/>
    <property type="match status" value="3"/>
</dbReference>
<keyword evidence="2" id="KW-0812">Transmembrane</keyword>
<feature type="transmembrane region" description="Helical" evidence="2">
    <location>
        <begin position="383"/>
        <end position="408"/>
    </location>
</feature>
<dbReference type="InterPro" id="IPR007110">
    <property type="entry name" value="Ig-like_dom"/>
</dbReference>
<reference evidence="4 5" key="1">
    <citation type="submission" date="2023-09" db="EMBL/GenBank/DDBJ databases">
        <authorList>
            <person name="Wang M."/>
        </authorList>
    </citation>
    <scope>NUCLEOTIDE SEQUENCE [LARGE SCALE GENOMIC DNA]</scope>
    <source>
        <strain evidence="4">GT-2023</strain>
        <tissue evidence="4">Liver</tissue>
    </source>
</reference>
<name>A0ABR3LH02_9TELE</name>
<dbReference type="Proteomes" id="UP001558613">
    <property type="component" value="Unassembled WGS sequence"/>
</dbReference>
<keyword evidence="5" id="KW-1185">Reference proteome</keyword>
<dbReference type="Pfam" id="PF07686">
    <property type="entry name" value="V-set"/>
    <property type="match status" value="2"/>
</dbReference>
<organism evidence="4 5">
    <name type="scientific">Cirrhinus molitorella</name>
    <name type="common">mud carp</name>
    <dbReference type="NCBI Taxonomy" id="172907"/>
    <lineage>
        <taxon>Eukaryota</taxon>
        <taxon>Metazoa</taxon>
        <taxon>Chordata</taxon>
        <taxon>Craniata</taxon>
        <taxon>Vertebrata</taxon>
        <taxon>Euteleostomi</taxon>
        <taxon>Actinopterygii</taxon>
        <taxon>Neopterygii</taxon>
        <taxon>Teleostei</taxon>
        <taxon>Ostariophysi</taxon>
        <taxon>Cypriniformes</taxon>
        <taxon>Cyprinidae</taxon>
        <taxon>Labeoninae</taxon>
        <taxon>Labeonini</taxon>
        <taxon>Cirrhinus</taxon>
    </lineage>
</organism>
<gene>
    <name evidence="4" type="ORF">QQF64_019980</name>
</gene>
<dbReference type="PANTHER" id="PTHR21063:SF4">
    <property type="entry name" value="CD48 ANTIGEN-RELATED"/>
    <property type="match status" value="1"/>
</dbReference>
<evidence type="ECO:0000313" key="4">
    <source>
        <dbReference type="EMBL" id="KAL1252184.1"/>
    </source>
</evidence>